<reference evidence="9" key="1">
    <citation type="submission" date="2016-08" db="EMBL/GenBank/DDBJ databases">
        <title>Complete Genome Seqeunce of Paenibacillus sp. BIHB 4019 from tea rhizoplane.</title>
        <authorList>
            <person name="Thakur R."/>
            <person name="Swarnkar M.K."/>
            <person name="Gulati A."/>
        </authorList>
    </citation>
    <scope>NUCLEOTIDE SEQUENCE [LARGE SCALE GENOMIC DNA]</scope>
    <source>
        <strain evidence="9">BIHB4019</strain>
    </source>
</reference>
<evidence type="ECO:0000256" key="4">
    <source>
        <dbReference type="ARBA" id="ARBA00022692"/>
    </source>
</evidence>
<dbReference type="InterPro" id="IPR000620">
    <property type="entry name" value="EamA_dom"/>
</dbReference>
<dbReference type="InterPro" id="IPR037185">
    <property type="entry name" value="EmrE-like"/>
</dbReference>
<dbReference type="PANTHER" id="PTHR32322">
    <property type="entry name" value="INNER MEMBRANE TRANSPORTER"/>
    <property type="match status" value="1"/>
</dbReference>
<keyword evidence="5 7" id="KW-1133">Transmembrane helix</keyword>
<protein>
    <submittedName>
        <fullName evidence="9">Multidrug transporter</fullName>
    </submittedName>
</protein>
<evidence type="ECO:0000256" key="1">
    <source>
        <dbReference type="ARBA" id="ARBA00004651"/>
    </source>
</evidence>
<accession>A0A1B2DLH7</accession>
<comment type="similarity">
    <text evidence="2">Belongs to the EamA transporter family.</text>
</comment>
<evidence type="ECO:0000256" key="2">
    <source>
        <dbReference type="ARBA" id="ARBA00007362"/>
    </source>
</evidence>
<dbReference type="AlphaFoldDB" id="A0A1B2DLH7"/>
<feature type="transmembrane region" description="Helical" evidence="7">
    <location>
        <begin position="271"/>
        <end position="290"/>
    </location>
</feature>
<dbReference type="RefSeq" id="WP_099519674.1">
    <property type="nucleotide sequence ID" value="NZ_CP016808.1"/>
</dbReference>
<name>A0A1B2DLH7_9BACL</name>
<feature type="transmembrane region" description="Helical" evidence="7">
    <location>
        <begin position="101"/>
        <end position="119"/>
    </location>
</feature>
<feature type="transmembrane region" description="Helical" evidence="7">
    <location>
        <begin position="152"/>
        <end position="172"/>
    </location>
</feature>
<evidence type="ECO:0000313" key="9">
    <source>
        <dbReference type="EMBL" id="ANY68552.1"/>
    </source>
</evidence>
<sequence length="303" mass="33522">MNTEQKKLWLHPYVWLLIAVLAVAISSIIIKFSSAPSSVAGMYRLFITVVIMLPLIPWKVFRTIRLTRKEWMILSCAGFFLGLHFLLWMESLKFTSVASSMVFITLQPIFVMLGSFLLFKERQAIAGSLCMAVAVLGSIIIAWGDIGVSREALFGDLLSLLGTMAVAVYMIAGQKISGRLPSNLYSLIVFLIAGIVMFIYNLVNQIALTGYAAQEWMYFVLLAIIPTIFGHLVFNMLLKHIGATNVSMAIIGEPVLAMILAYFLLNEYLGTAQLIGSFLTIASMGVFFRLKARQTAVRAELGA</sequence>
<gene>
    <name evidence="9" type="ORF">BBD42_20285</name>
</gene>
<feature type="transmembrane region" description="Helical" evidence="7">
    <location>
        <begin position="126"/>
        <end position="146"/>
    </location>
</feature>
<dbReference type="EMBL" id="CP016808">
    <property type="protein sequence ID" value="ANY68552.1"/>
    <property type="molecule type" value="Genomic_DNA"/>
</dbReference>
<feature type="transmembrane region" description="Helical" evidence="7">
    <location>
        <begin position="12"/>
        <end position="30"/>
    </location>
</feature>
<dbReference type="InterPro" id="IPR050638">
    <property type="entry name" value="AA-Vitamin_Transporters"/>
</dbReference>
<keyword evidence="4 7" id="KW-0812">Transmembrane</keyword>
<keyword evidence="3" id="KW-1003">Cell membrane</keyword>
<feature type="transmembrane region" description="Helical" evidence="7">
    <location>
        <begin position="184"/>
        <end position="203"/>
    </location>
</feature>
<evidence type="ECO:0000256" key="7">
    <source>
        <dbReference type="SAM" id="Phobius"/>
    </source>
</evidence>
<dbReference type="Pfam" id="PF00892">
    <property type="entry name" value="EamA"/>
    <property type="match status" value="2"/>
</dbReference>
<dbReference type="SUPFAM" id="SSF103481">
    <property type="entry name" value="Multidrug resistance efflux transporter EmrE"/>
    <property type="match status" value="2"/>
</dbReference>
<feature type="transmembrane region" description="Helical" evidence="7">
    <location>
        <begin position="246"/>
        <end position="265"/>
    </location>
</feature>
<feature type="transmembrane region" description="Helical" evidence="7">
    <location>
        <begin position="72"/>
        <end position="89"/>
    </location>
</feature>
<evidence type="ECO:0000259" key="8">
    <source>
        <dbReference type="Pfam" id="PF00892"/>
    </source>
</evidence>
<evidence type="ECO:0000256" key="3">
    <source>
        <dbReference type="ARBA" id="ARBA00022475"/>
    </source>
</evidence>
<feature type="domain" description="EamA" evidence="8">
    <location>
        <begin position="154"/>
        <end position="286"/>
    </location>
</feature>
<organism evidence="9">
    <name type="scientific">Paenibacillus sp. BIHB 4019</name>
    <dbReference type="NCBI Taxonomy" id="1870819"/>
    <lineage>
        <taxon>Bacteria</taxon>
        <taxon>Bacillati</taxon>
        <taxon>Bacillota</taxon>
        <taxon>Bacilli</taxon>
        <taxon>Bacillales</taxon>
        <taxon>Paenibacillaceae</taxon>
        <taxon>Paenibacillus</taxon>
    </lineage>
</organism>
<evidence type="ECO:0000256" key="5">
    <source>
        <dbReference type="ARBA" id="ARBA00022989"/>
    </source>
</evidence>
<comment type="subcellular location">
    <subcellularLocation>
        <location evidence="1">Cell membrane</location>
        <topology evidence="1">Multi-pass membrane protein</topology>
    </subcellularLocation>
</comment>
<proteinExistence type="inferred from homology"/>
<feature type="transmembrane region" description="Helical" evidence="7">
    <location>
        <begin position="215"/>
        <end position="234"/>
    </location>
</feature>
<evidence type="ECO:0000256" key="6">
    <source>
        <dbReference type="ARBA" id="ARBA00023136"/>
    </source>
</evidence>
<dbReference type="GO" id="GO:0005886">
    <property type="term" value="C:plasma membrane"/>
    <property type="evidence" value="ECO:0007669"/>
    <property type="project" value="UniProtKB-SubCell"/>
</dbReference>
<dbReference type="PANTHER" id="PTHR32322:SF18">
    <property type="entry name" value="S-ADENOSYLMETHIONINE_S-ADENOSYLHOMOCYSTEINE TRANSPORTER"/>
    <property type="match status" value="1"/>
</dbReference>
<keyword evidence="6 7" id="KW-0472">Membrane</keyword>
<feature type="transmembrane region" description="Helical" evidence="7">
    <location>
        <begin position="42"/>
        <end position="60"/>
    </location>
</feature>
<feature type="domain" description="EamA" evidence="8">
    <location>
        <begin position="13"/>
        <end position="142"/>
    </location>
</feature>